<dbReference type="GO" id="GO:0003985">
    <property type="term" value="F:acetyl-CoA C-acetyltransferase activity"/>
    <property type="evidence" value="ECO:0007669"/>
    <property type="project" value="UniProtKB-EC"/>
</dbReference>
<evidence type="ECO:0000256" key="5">
    <source>
        <dbReference type="ARBA" id="ARBA00030755"/>
    </source>
</evidence>
<dbReference type="InterPro" id="IPR020617">
    <property type="entry name" value="Thiolase_C"/>
</dbReference>
<evidence type="ECO:0000259" key="9">
    <source>
        <dbReference type="Pfam" id="PF00108"/>
    </source>
</evidence>
<organism evidence="11 12">
    <name type="scientific">Nocardia bovistercoris</name>
    <dbReference type="NCBI Taxonomy" id="2785916"/>
    <lineage>
        <taxon>Bacteria</taxon>
        <taxon>Bacillati</taxon>
        <taxon>Actinomycetota</taxon>
        <taxon>Actinomycetes</taxon>
        <taxon>Mycobacteriales</taxon>
        <taxon>Nocardiaceae</taxon>
        <taxon>Nocardia</taxon>
    </lineage>
</organism>
<dbReference type="NCBIfam" id="TIGR01930">
    <property type="entry name" value="AcCoA-C-Actrans"/>
    <property type="match status" value="1"/>
</dbReference>
<accession>A0A931IAN9</accession>
<protein>
    <recommendedName>
        <fullName evidence="6">Probable acetyl-CoA acetyltransferase</fullName>
        <ecNumber evidence="2">2.3.1.9</ecNumber>
    </recommendedName>
    <alternativeName>
        <fullName evidence="5">Acetoacetyl-CoA thiolase</fullName>
    </alternativeName>
</protein>
<comment type="similarity">
    <text evidence="1 8">Belongs to the thiolase-like superfamily. Thiolase family.</text>
</comment>
<dbReference type="Pfam" id="PF00108">
    <property type="entry name" value="Thiolase_N"/>
    <property type="match status" value="1"/>
</dbReference>
<dbReference type="InterPro" id="IPR020613">
    <property type="entry name" value="Thiolase_CS"/>
</dbReference>
<dbReference type="EC" id="2.3.1.9" evidence="2"/>
<dbReference type="RefSeq" id="WP_408637768.1">
    <property type="nucleotide sequence ID" value="NZ_JADMLG010000006.1"/>
</dbReference>
<dbReference type="PROSITE" id="PS00099">
    <property type="entry name" value="THIOLASE_3"/>
    <property type="match status" value="1"/>
</dbReference>
<dbReference type="Pfam" id="PF02803">
    <property type="entry name" value="Thiolase_C"/>
    <property type="match status" value="1"/>
</dbReference>
<evidence type="ECO:0000256" key="8">
    <source>
        <dbReference type="RuleBase" id="RU003557"/>
    </source>
</evidence>
<dbReference type="InterPro" id="IPR020610">
    <property type="entry name" value="Thiolase_AS"/>
</dbReference>
<dbReference type="EMBL" id="JADMLG010000006">
    <property type="protein sequence ID" value="MBH0778077.1"/>
    <property type="molecule type" value="Genomic_DNA"/>
</dbReference>
<dbReference type="AlphaFoldDB" id="A0A931IAN9"/>
<keyword evidence="12" id="KW-1185">Reference proteome</keyword>
<dbReference type="PIRSF" id="PIRSF000429">
    <property type="entry name" value="Ac-CoA_Ac_transf"/>
    <property type="match status" value="1"/>
</dbReference>
<feature type="active site" description="Acyl-thioester intermediate" evidence="7">
    <location>
        <position position="91"/>
    </location>
</feature>
<dbReference type="CDD" id="cd00751">
    <property type="entry name" value="thiolase"/>
    <property type="match status" value="1"/>
</dbReference>
<dbReference type="PROSITE" id="PS00098">
    <property type="entry name" value="THIOLASE_1"/>
    <property type="match status" value="1"/>
</dbReference>
<dbReference type="InterPro" id="IPR002155">
    <property type="entry name" value="Thiolase"/>
</dbReference>
<dbReference type="InterPro" id="IPR020616">
    <property type="entry name" value="Thiolase_N"/>
</dbReference>
<dbReference type="PROSITE" id="PS00737">
    <property type="entry name" value="THIOLASE_2"/>
    <property type="match status" value="1"/>
</dbReference>
<feature type="domain" description="Thiolase C-terminal" evidence="10">
    <location>
        <begin position="273"/>
        <end position="394"/>
    </location>
</feature>
<sequence length="399" mass="39840">MSVVSSSVIVAGARTPIGRLSGALASLTATDLGGRAIAAAIERAGVDAAGIDAVVMGTVVQAGVGPNPARQAAVAAGLPLTVPATTVNNLCLSGLEAIMQADRLIATGAAEVVVAGGMESMTNAPYLVRGARQGLKYGSTGFEDALDRDALVCAFDEISMGASTERYQASENIGRAEQDEFAARSHRLAAAATESGAFAAEIAPVEISSRKGTVTVAADEGIRAETTVESLGKLRPAFAKDGTITAGASSQLSDGAAAVVVMSKALAEARGIEWLAEIRAHALVAGPDTSLLHQPANAIEAALKRDGETTIADLDLFEINEAFAGVAIASTRQLGIDADKVNIHGGAIAVGHPVGMSGARIALSLAHSLKAAGGGTGAAALCGGGGQGIAMILSVRGDR</sequence>
<dbReference type="InterPro" id="IPR020615">
    <property type="entry name" value="Thiolase_acyl_enz_int_AS"/>
</dbReference>
<dbReference type="PANTHER" id="PTHR18919:SF107">
    <property type="entry name" value="ACETYL-COA ACETYLTRANSFERASE, CYTOSOLIC"/>
    <property type="match status" value="1"/>
</dbReference>
<keyword evidence="4 8" id="KW-0012">Acyltransferase</keyword>
<dbReference type="InterPro" id="IPR016039">
    <property type="entry name" value="Thiolase-like"/>
</dbReference>
<evidence type="ECO:0000256" key="3">
    <source>
        <dbReference type="ARBA" id="ARBA00022679"/>
    </source>
</evidence>
<proteinExistence type="inferred from homology"/>
<dbReference type="PANTHER" id="PTHR18919">
    <property type="entry name" value="ACETYL-COA C-ACYLTRANSFERASE"/>
    <property type="match status" value="1"/>
</dbReference>
<feature type="active site" description="Proton acceptor" evidence="7">
    <location>
        <position position="352"/>
    </location>
</feature>
<evidence type="ECO:0000259" key="10">
    <source>
        <dbReference type="Pfam" id="PF02803"/>
    </source>
</evidence>
<keyword evidence="3 8" id="KW-0808">Transferase</keyword>
<evidence type="ECO:0000256" key="7">
    <source>
        <dbReference type="PIRSR" id="PIRSR000429-1"/>
    </source>
</evidence>
<reference evidence="11" key="1">
    <citation type="submission" date="2020-11" db="EMBL/GenBank/DDBJ databases">
        <title>Nocardia NEAU-351.nov., a novel actinomycete isolated from the cow dung.</title>
        <authorList>
            <person name="Zhang X."/>
        </authorList>
    </citation>
    <scope>NUCLEOTIDE SEQUENCE</scope>
    <source>
        <strain evidence="11">NEAU-351</strain>
    </source>
</reference>
<feature type="active site" description="Proton acceptor" evidence="7">
    <location>
        <position position="382"/>
    </location>
</feature>
<evidence type="ECO:0000313" key="12">
    <source>
        <dbReference type="Proteomes" id="UP000655751"/>
    </source>
</evidence>
<dbReference type="Proteomes" id="UP000655751">
    <property type="component" value="Unassembled WGS sequence"/>
</dbReference>
<evidence type="ECO:0000256" key="4">
    <source>
        <dbReference type="ARBA" id="ARBA00023315"/>
    </source>
</evidence>
<evidence type="ECO:0000256" key="1">
    <source>
        <dbReference type="ARBA" id="ARBA00010982"/>
    </source>
</evidence>
<comment type="caution">
    <text evidence="11">The sequence shown here is derived from an EMBL/GenBank/DDBJ whole genome shotgun (WGS) entry which is preliminary data.</text>
</comment>
<name>A0A931IAN9_9NOCA</name>
<dbReference type="Gene3D" id="3.40.47.10">
    <property type="match status" value="2"/>
</dbReference>
<evidence type="ECO:0000256" key="6">
    <source>
        <dbReference type="ARBA" id="ARBA00040529"/>
    </source>
</evidence>
<feature type="domain" description="Thiolase N-terminal" evidence="9">
    <location>
        <begin position="8"/>
        <end position="264"/>
    </location>
</feature>
<evidence type="ECO:0000313" key="11">
    <source>
        <dbReference type="EMBL" id="MBH0778077.1"/>
    </source>
</evidence>
<gene>
    <name evidence="11" type="ORF">IT779_17500</name>
</gene>
<evidence type="ECO:0000256" key="2">
    <source>
        <dbReference type="ARBA" id="ARBA00012705"/>
    </source>
</evidence>
<dbReference type="SUPFAM" id="SSF53901">
    <property type="entry name" value="Thiolase-like"/>
    <property type="match status" value="2"/>
</dbReference>